<proteinExistence type="predicted"/>
<dbReference type="HOGENOM" id="CLU_072024_0_0_7"/>
<feature type="domain" description="N-acetyltransferase" evidence="1">
    <location>
        <begin position="8"/>
        <end position="154"/>
    </location>
</feature>
<dbReference type="CDD" id="cd04301">
    <property type="entry name" value="NAT_SF"/>
    <property type="match status" value="1"/>
</dbReference>
<evidence type="ECO:0000313" key="2">
    <source>
        <dbReference type="EMBL" id="ADK86458.1"/>
    </source>
</evidence>
<dbReference type="Pfam" id="PF13527">
    <property type="entry name" value="Acetyltransf_9"/>
    <property type="match status" value="1"/>
</dbReference>
<dbReference type="AlphaFoldDB" id="E1QLM3"/>
<dbReference type="eggNOG" id="COG1670">
    <property type="taxonomic scope" value="Bacteria"/>
</dbReference>
<organism evidence="2 3">
    <name type="scientific">Desulfarculus baarsii (strain ATCC 33931 / DSM 2075 / LMG 7858 / VKM B-1802 / 2st14)</name>
    <dbReference type="NCBI Taxonomy" id="644282"/>
    <lineage>
        <taxon>Bacteria</taxon>
        <taxon>Pseudomonadati</taxon>
        <taxon>Thermodesulfobacteriota</taxon>
        <taxon>Desulfarculia</taxon>
        <taxon>Desulfarculales</taxon>
        <taxon>Desulfarculaceae</taxon>
        <taxon>Desulfarculus</taxon>
    </lineage>
</organism>
<reference evidence="2 3" key="1">
    <citation type="journal article" date="2010" name="Stand. Genomic Sci.">
        <title>Complete genome sequence of Desulfarculus baarsii type strain (2st14).</title>
        <authorList>
            <person name="Sun H."/>
            <person name="Spring S."/>
            <person name="Lapidus A."/>
            <person name="Davenport K."/>
            <person name="Del Rio T.G."/>
            <person name="Tice H."/>
            <person name="Nolan M."/>
            <person name="Copeland A."/>
            <person name="Cheng J.F."/>
            <person name="Lucas S."/>
            <person name="Tapia R."/>
            <person name="Goodwin L."/>
            <person name="Pitluck S."/>
            <person name="Ivanova N."/>
            <person name="Pagani I."/>
            <person name="Mavromatis K."/>
            <person name="Ovchinnikova G."/>
            <person name="Pati A."/>
            <person name="Chen A."/>
            <person name="Palaniappan K."/>
            <person name="Hauser L."/>
            <person name="Chang Y.J."/>
            <person name="Jeffries C.D."/>
            <person name="Detter J.C."/>
            <person name="Han C."/>
            <person name="Rohde M."/>
            <person name="Brambilla E."/>
            <person name="Goker M."/>
            <person name="Woyke T."/>
            <person name="Bristow J."/>
            <person name="Eisen J.A."/>
            <person name="Markowitz V."/>
            <person name="Hugenholtz P."/>
            <person name="Kyrpides N.C."/>
            <person name="Klenk H.P."/>
            <person name="Land M."/>
        </authorList>
    </citation>
    <scope>NUCLEOTIDE SEQUENCE [LARGE SCALE GENOMIC DNA]</scope>
    <source>
        <strain evidence="3">ATCC 33931 / DSM 2075 / LMG 7858 / VKM B-1802 / 2st14</strain>
    </source>
</reference>
<dbReference type="SUPFAM" id="SSF55729">
    <property type="entry name" value="Acyl-CoA N-acyltransferases (Nat)"/>
    <property type="match status" value="1"/>
</dbReference>
<dbReference type="STRING" id="644282.Deba_3105"/>
<dbReference type="OrthoDB" id="5422175at2"/>
<dbReference type="Proteomes" id="UP000009047">
    <property type="component" value="Chromosome"/>
</dbReference>
<accession>E1QLM3</accession>
<dbReference type="InterPro" id="IPR000182">
    <property type="entry name" value="GNAT_dom"/>
</dbReference>
<dbReference type="InterPro" id="IPR016181">
    <property type="entry name" value="Acyl_CoA_acyltransferase"/>
</dbReference>
<evidence type="ECO:0000313" key="3">
    <source>
        <dbReference type="Proteomes" id="UP000009047"/>
    </source>
</evidence>
<dbReference type="PROSITE" id="PS51186">
    <property type="entry name" value="GNAT"/>
    <property type="match status" value="1"/>
</dbReference>
<dbReference type="KEGG" id="dbr:Deba_3105"/>
<evidence type="ECO:0000259" key="1">
    <source>
        <dbReference type="PROSITE" id="PS51186"/>
    </source>
</evidence>
<dbReference type="Gene3D" id="3.40.630.30">
    <property type="match status" value="1"/>
</dbReference>
<dbReference type="RefSeq" id="WP_013259895.1">
    <property type="nucleotide sequence ID" value="NC_014365.1"/>
</dbReference>
<protein>
    <submittedName>
        <fullName evidence="2">GCN5-related N-acetyltransferase</fullName>
    </submittedName>
</protein>
<sequence>MNNNLASREISDFLSKHFPQLNQLSSAEFYDWKIFNSPFGRGQIILEIAGGEVAATASLTVKPLIINDQETIGAEIGDTFTHPAHRRKGLFSKMVRGCLDYAKENGMAPIYGTPNRQSLPGYETKLGFPRCESASVKDMFKEIDRKFLIAKIAGKVRNRLLATILGNVYWLVIATRNKIGSFNATRIDWHEISSFPPGLNSRWATSRKDYSFFVGRDTDYLNWRFHSNPNSYRMFLGMINGIARCYFVSKLIKQGDHHIGYLCDYVCWNDDMKMFSAMLGMAEKSLAKDGAMGVELYCGRNSPYFKIARRLGYRLIGDIVVIAAQSSAHGKTLIESKQKWHFTMADADGV</sequence>
<dbReference type="GO" id="GO:0016747">
    <property type="term" value="F:acyltransferase activity, transferring groups other than amino-acyl groups"/>
    <property type="evidence" value="ECO:0007669"/>
    <property type="project" value="InterPro"/>
</dbReference>
<keyword evidence="3" id="KW-1185">Reference proteome</keyword>
<gene>
    <name evidence="2" type="ordered locus">Deba_3105</name>
</gene>
<name>E1QLM3_DESB2</name>
<dbReference type="EMBL" id="CP002085">
    <property type="protein sequence ID" value="ADK86458.1"/>
    <property type="molecule type" value="Genomic_DNA"/>
</dbReference>